<comment type="caution">
    <text evidence="4">The sequence shown here is derived from an EMBL/GenBank/DDBJ whole genome shotgun (WGS) entry which is preliminary data.</text>
</comment>
<proteinExistence type="predicted"/>
<feature type="signal peptide" evidence="3">
    <location>
        <begin position="1"/>
        <end position="19"/>
    </location>
</feature>
<dbReference type="PANTHER" id="PTHR36575">
    <property type="entry name" value="BINDING PROTEIN, PUTATIVE (AFU_ORTHOLOGUE AFUA_1G14430)-RELATED"/>
    <property type="match status" value="1"/>
</dbReference>
<evidence type="ECO:0000313" key="4">
    <source>
        <dbReference type="EMBL" id="KAA8911275.1"/>
    </source>
</evidence>
<feature type="chain" id="PRO_5023869676" evidence="3">
    <location>
        <begin position="20"/>
        <end position="373"/>
    </location>
</feature>
<reference evidence="4 5" key="1">
    <citation type="submission" date="2019-09" db="EMBL/GenBank/DDBJ databases">
        <title>Draft genome of the ectomycorrhizal ascomycete Sphaerosporella brunnea.</title>
        <authorList>
            <consortium name="DOE Joint Genome Institute"/>
            <person name="Benucci G.M."/>
            <person name="Marozzi G."/>
            <person name="Antonielli L."/>
            <person name="Sanchez S."/>
            <person name="Marco P."/>
            <person name="Wang X."/>
            <person name="Falini L.B."/>
            <person name="Barry K."/>
            <person name="Haridas S."/>
            <person name="Lipzen A."/>
            <person name="Labutti K."/>
            <person name="Grigoriev I.V."/>
            <person name="Murat C."/>
            <person name="Martin F."/>
            <person name="Albertini E."/>
            <person name="Donnini D."/>
            <person name="Bonito G."/>
        </authorList>
    </citation>
    <scope>NUCLEOTIDE SEQUENCE [LARGE SCALE GENOMIC DNA]</scope>
    <source>
        <strain evidence="4 5">Sb_GMNB300</strain>
    </source>
</reference>
<organism evidence="4 5">
    <name type="scientific">Sphaerosporella brunnea</name>
    <dbReference type="NCBI Taxonomy" id="1250544"/>
    <lineage>
        <taxon>Eukaryota</taxon>
        <taxon>Fungi</taxon>
        <taxon>Dikarya</taxon>
        <taxon>Ascomycota</taxon>
        <taxon>Pezizomycotina</taxon>
        <taxon>Pezizomycetes</taxon>
        <taxon>Pezizales</taxon>
        <taxon>Pyronemataceae</taxon>
        <taxon>Sphaerosporella</taxon>
    </lineage>
</organism>
<keyword evidence="5" id="KW-1185">Reference proteome</keyword>
<dbReference type="InParanoid" id="A0A5J5F4R6"/>
<dbReference type="Gene3D" id="2.70.50.70">
    <property type="match status" value="1"/>
</dbReference>
<name>A0A5J5F4R6_9PEZI</name>
<dbReference type="EMBL" id="VXIS01000037">
    <property type="protein sequence ID" value="KAA8911275.1"/>
    <property type="molecule type" value="Genomic_DNA"/>
</dbReference>
<dbReference type="InterPro" id="IPR052282">
    <property type="entry name" value="Starch-active_LPMO"/>
</dbReference>
<gene>
    <name evidence="4" type="ORF">FN846DRAFT_936140</name>
</gene>
<dbReference type="OrthoDB" id="120613at2759"/>
<evidence type="ECO:0000256" key="3">
    <source>
        <dbReference type="SAM" id="SignalP"/>
    </source>
</evidence>
<evidence type="ECO:0000256" key="2">
    <source>
        <dbReference type="ARBA" id="ARBA00023008"/>
    </source>
</evidence>
<dbReference type="AlphaFoldDB" id="A0A5J5F4R6"/>
<keyword evidence="2" id="KW-0186">Copper</keyword>
<sequence length="373" mass="37932">MKTTSTITSLLSLAASVAAHGVIVSPAHRTPGSAYESVCGITIYNNQAADPAGPIQLLMQSASSIVDRSACDLWLCKGYQFSDNSANVQSYSLGETISWKINIIAPHTGYANVSIVDTKTNTVKGSALKSWDVYASTSTGVTSDETDFDITIPETLDGCTTPGECVVQWFWYAPPGVDQTYEGCVDFVVGDGAAASTSAAAGTTSTAAAATSAVVKAPTTASTTSIAAPTTYVAAPATKTKATKTKATKTKATTTKVTTTTSVAAPTTTTKAAVATTKVITTKVTTTTKVTATKVTTTTATAPTTLITCTRARTSSPAAAAPTASKAATGGAKTPQSINQCLDAVNVCIAKAQSKNGGAVDFSSCEAQRSACY</sequence>
<evidence type="ECO:0000313" key="5">
    <source>
        <dbReference type="Proteomes" id="UP000326924"/>
    </source>
</evidence>
<dbReference type="PANTHER" id="PTHR36575:SF2">
    <property type="entry name" value="CHITIN-BINDING TYPE-4 DOMAIN-CONTAINING PROTEIN-RELATED"/>
    <property type="match status" value="1"/>
</dbReference>
<protein>
    <submittedName>
        <fullName evidence="4">Uncharacterized protein</fullName>
    </submittedName>
</protein>
<evidence type="ECO:0000256" key="1">
    <source>
        <dbReference type="ARBA" id="ARBA00001973"/>
    </source>
</evidence>
<accession>A0A5J5F4R6</accession>
<comment type="cofactor">
    <cofactor evidence="1">
        <name>Cu(2+)</name>
        <dbReference type="ChEBI" id="CHEBI:29036"/>
    </cofactor>
</comment>
<keyword evidence="3" id="KW-0732">Signal</keyword>
<dbReference type="Proteomes" id="UP000326924">
    <property type="component" value="Unassembled WGS sequence"/>
</dbReference>